<gene>
    <name evidence="1" type="ORF">VFPPC_18176</name>
</gene>
<proteinExistence type="predicted"/>
<protein>
    <submittedName>
        <fullName evidence="1">Uncharacterized protein</fullName>
    </submittedName>
</protein>
<dbReference type="KEGG" id="pchm:VFPPC_18176"/>
<reference evidence="1 2" key="1">
    <citation type="journal article" date="2016" name="PLoS Pathog.">
        <title>Biosynthesis of antibiotic leucinostatins in bio-control fungus Purpureocillium lilacinum and their inhibition on phytophthora revealed by genome mining.</title>
        <authorList>
            <person name="Wang G."/>
            <person name="Liu Z."/>
            <person name="Lin R."/>
            <person name="Li E."/>
            <person name="Mao Z."/>
            <person name="Ling J."/>
            <person name="Yang Y."/>
            <person name="Yin W.B."/>
            <person name="Xie B."/>
        </authorList>
    </citation>
    <scope>NUCLEOTIDE SEQUENCE [LARGE SCALE GENOMIC DNA]</scope>
    <source>
        <strain evidence="1">170</strain>
    </source>
</reference>
<evidence type="ECO:0000313" key="1">
    <source>
        <dbReference type="EMBL" id="OWT43621.1"/>
    </source>
</evidence>
<name>A0A219AS75_METCM</name>
<comment type="caution">
    <text evidence="1">The sequence shown here is derived from an EMBL/GenBank/DDBJ whole genome shotgun (WGS) entry which is preliminary data.</text>
</comment>
<dbReference type="EMBL" id="LSBJ02000001">
    <property type="protein sequence ID" value="OWT43621.1"/>
    <property type="molecule type" value="Genomic_DNA"/>
</dbReference>
<accession>A0A219AS75</accession>
<evidence type="ECO:0000313" key="2">
    <source>
        <dbReference type="Proteomes" id="UP000078397"/>
    </source>
</evidence>
<keyword evidence="2" id="KW-1185">Reference proteome</keyword>
<dbReference type="Proteomes" id="UP000078397">
    <property type="component" value="Unassembled WGS sequence"/>
</dbReference>
<dbReference type="GeneID" id="33937032"/>
<dbReference type="RefSeq" id="XP_022286024.1">
    <property type="nucleotide sequence ID" value="XM_022429829.1"/>
</dbReference>
<sequence>MENDLALSAIQICKQHYRSCAQINFDFDLRQDSHATGVALRLRRNGCSVTLASQGDNCLSRGNNRGRLRFVVLPKFNAIAKCKRAGSSSISRSNKYVSISYGG</sequence>
<organism evidence="1 2">
    <name type="scientific">Pochonia chlamydosporia 170</name>
    <dbReference type="NCBI Taxonomy" id="1380566"/>
    <lineage>
        <taxon>Eukaryota</taxon>
        <taxon>Fungi</taxon>
        <taxon>Dikarya</taxon>
        <taxon>Ascomycota</taxon>
        <taxon>Pezizomycotina</taxon>
        <taxon>Sordariomycetes</taxon>
        <taxon>Hypocreomycetidae</taxon>
        <taxon>Hypocreales</taxon>
        <taxon>Clavicipitaceae</taxon>
        <taxon>Pochonia</taxon>
    </lineage>
</organism>
<dbReference type="AlphaFoldDB" id="A0A219AS75"/>